<evidence type="ECO:0000313" key="4">
    <source>
        <dbReference type="Proteomes" id="UP000292307"/>
    </source>
</evidence>
<proteinExistence type="predicted"/>
<evidence type="ECO:0000256" key="1">
    <source>
        <dbReference type="SAM" id="Phobius"/>
    </source>
</evidence>
<dbReference type="EMBL" id="CP036401">
    <property type="protein sequence ID" value="QBH99627.1"/>
    <property type="molecule type" value="Genomic_DNA"/>
</dbReference>
<sequence>MSLMVEFGGFLGGVLTECAERYKWSGRKIFVITFLSFFLSIALYILLVPPLKDIWSCLLVAAASSGVHGVICVALISYARRRERRKSDMQE</sequence>
<dbReference type="AlphaFoldDB" id="A0A411WSK2"/>
<evidence type="ECO:0000313" key="2">
    <source>
        <dbReference type="EMBL" id="GGY46300.1"/>
    </source>
</evidence>
<organism evidence="2 5">
    <name type="scientific">Pseudoduganella albidiflava</name>
    <dbReference type="NCBI Taxonomy" id="321983"/>
    <lineage>
        <taxon>Bacteria</taxon>
        <taxon>Pseudomonadati</taxon>
        <taxon>Pseudomonadota</taxon>
        <taxon>Betaproteobacteria</taxon>
        <taxon>Burkholderiales</taxon>
        <taxon>Oxalobacteraceae</taxon>
        <taxon>Telluria group</taxon>
        <taxon>Pseudoduganella</taxon>
    </lineage>
</organism>
<keyword evidence="1" id="KW-0472">Membrane</keyword>
<feature type="transmembrane region" description="Helical" evidence="1">
    <location>
        <begin position="53"/>
        <end position="79"/>
    </location>
</feature>
<evidence type="ECO:0000313" key="3">
    <source>
        <dbReference type="EMBL" id="QBH99627.1"/>
    </source>
</evidence>
<dbReference type="Proteomes" id="UP000628442">
    <property type="component" value="Unassembled WGS sequence"/>
</dbReference>
<keyword evidence="4" id="KW-1185">Reference proteome</keyword>
<gene>
    <name evidence="3" type="ORF">EYF70_01270</name>
    <name evidence="2" type="ORF">GCM10007387_30560</name>
</gene>
<reference evidence="2" key="3">
    <citation type="submission" date="2022-12" db="EMBL/GenBank/DDBJ databases">
        <authorList>
            <person name="Sun Q."/>
            <person name="Kim S."/>
        </authorList>
    </citation>
    <scope>NUCLEOTIDE SEQUENCE</scope>
    <source>
        <strain evidence="2">KCTC 12343</strain>
    </source>
</reference>
<keyword evidence="1" id="KW-0812">Transmembrane</keyword>
<dbReference type="EMBL" id="BMWV01000006">
    <property type="protein sequence ID" value="GGY46300.1"/>
    <property type="molecule type" value="Genomic_DNA"/>
</dbReference>
<keyword evidence="1" id="KW-1133">Transmembrane helix</keyword>
<accession>A0A411WSK2</accession>
<reference evidence="3 4" key="2">
    <citation type="submission" date="2019-02" db="EMBL/GenBank/DDBJ databases">
        <title>Draft Genome Sequences of Six Type Strains of the Genus Massilia.</title>
        <authorList>
            <person name="Miess H."/>
            <person name="Frediansyhah A."/>
            <person name="Gross H."/>
        </authorList>
    </citation>
    <scope>NUCLEOTIDE SEQUENCE [LARGE SCALE GENOMIC DNA]</scope>
    <source>
        <strain evidence="3 4">DSM 17472</strain>
    </source>
</reference>
<feature type="transmembrane region" description="Helical" evidence="1">
    <location>
        <begin position="29"/>
        <end position="47"/>
    </location>
</feature>
<dbReference type="RefSeq" id="WP_131143781.1">
    <property type="nucleotide sequence ID" value="NZ_BMWV01000006.1"/>
</dbReference>
<name>A0A411WSK2_9BURK</name>
<protein>
    <submittedName>
        <fullName evidence="2">Uncharacterized protein</fullName>
    </submittedName>
</protein>
<evidence type="ECO:0000313" key="5">
    <source>
        <dbReference type="Proteomes" id="UP000628442"/>
    </source>
</evidence>
<reference evidence="2" key="1">
    <citation type="journal article" date="2014" name="Int. J. Syst. Evol. Microbiol.">
        <title>Complete genome sequence of Corynebacterium casei LMG S-19264T (=DSM 44701T), isolated from a smear-ripened cheese.</title>
        <authorList>
            <consortium name="US DOE Joint Genome Institute (JGI-PGF)"/>
            <person name="Walter F."/>
            <person name="Albersmeier A."/>
            <person name="Kalinowski J."/>
            <person name="Ruckert C."/>
        </authorList>
    </citation>
    <scope>NUCLEOTIDE SEQUENCE</scope>
    <source>
        <strain evidence="2">KCTC 12343</strain>
    </source>
</reference>
<dbReference type="Proteomes" id="UP000292307">
    <property type="component" value="Chromosome"/>
</dbReference>